<keyword evidence="3" id="KW-1185">Reference proteome</keyword>
<proteinExistence type="predicted"/>
<feature type="chain" id="PRO_5022730566" description="PEP-CTERM protein-sorting domain-containing protein" evidence="1">
    <location>
        <begin position="26"/>
        <end position="529"/>
    </location>
</feature>
<feature type="signal peptide" evidence="1">
    <location>
        <begin position="1"/>
        <end position="25"/>
    </location>
</feature>
<keyword evidence="1" id="KW-0732">Signal</keyword>
<dbReference type="OrthoDB" id="233456at2"/>
<accession>A0A5C5WBR8</accession>
<comment type="caution">
    <text evidence="2">The sequence shown here is derived from an EMBL/GenBank/DDBJ whole genome shotgun (WGS) entry which is preliminary data.</text>
</comment>
<dbReference type="AlphaFoldDB" id="A0A5C5WBR8"/>
<organism evidence="2 3">
    <name type="scientific">Botrimarina hoheduenensis</name>
    <dbReference type="NCBI Taxonomy" id="2528000"/>
    <lineage>
        <taxon>Bacteria</taxon>
        <taxon>Pseudomonadati</taxon>
        <taxon>Planctomycetota</taxon>
        <taxon>Planctomycetia</taxon>
        <taxon>Pirellulales</taxon>
        <taxon>Lacipirellulaceae</taxon>
        <taxon>Botrimarina</taxon>
    </lineage>
</organism>
<evidence type="ECO:0000313" key="3">
    <source>
        <dbReference type="Proteomes" id="UP000318995"/>
    </source>
</evidence>
<dbReference type="RefSeq" id="WP_146570357.1">
    <property type="nucleotide sequence ID" value="NZ_SJPH01000001.1"/>
</dbReference>
<evidence type="ECO:0000313" key="2">
    <source>
        <dbReference type="EMBL" id="TWT48348.1"/>
    </source>
</evidence>
<evidence type="ECO:0008006" key="4">
    <source>
        <dbReference type="Google" id="ProtNLM"/>
    </source>
</evidence>
<dbReference type="EMBL" id="SJPH01000001">
    <property type="protein sequence ID" value="TWT48348.1"/>
    <property type="molecule type" value="Genomic_DNA"/>
</dbReference>
<sequence length="529" mass="56146" precursor="true">MSLRRTFSSRFVGCLALAFATPALGVNQTATTTPVVVGGGLPYQVELRRYDMAGASVPTVHSFVAGELNGQWVVLAGLTNGLHGFDLNESQVPGGRQNRSVWVIDPVTRQTWSRSYDAASADSGFSPLEALSLSTANAQFEQVGETLFMIGGYGDNNPSDETSRGTFSTLSAIDLPGLVDWAKGGMGMAADHVRQVSDPLLAVTGGDLYEIGGQMHLVFGQDYQGRYRGSLNGEYTKQVRTFTVQDDGTTLGLTAVAASTPQEHFRRRDLNVYPTLEKQADGSLVEGITVLAGVFTPTNGYWTVPVEIDATGQPTQIEEGLDPLNAGGVLDASPAVFRQGMNVYHSAKAGLFSAATGDMHELLFGGITLQEYDPTSTAADANGFVTDQRLPNTSQMSAVVRRADGSYEQHYLGAFPEMLTDGGEPMRFGSNAEFFIDPNLQVYGNGVLDLDALAGGADAQGRIRIGYVFGGIVANAPHVFGNPTGLSAASGEVFEVILTLVIPEPTTIGLLSCLALSGGRLGARRPRRR</sequence>
<name>A0A5C5WBR8_9BACT</name>
<gene>
    <name evidence="2" type="ORF">Pla111_01110</name>
</gene>
<dbReference type="Proteomes" id="UP000318995">
    <property type="component" value="Unassembled WGS sequence"/>
</dbReference>
<reference evidence="2 3" key="1">
    <citation type="submission" date="2019-02" db="EMBL/GenBank/DDBJ databases">
        <title>Deep-cultivation of Planctomycetes and their phenomic and genomic characterization uncovers novel biology.</title>
        <authorList>
            <person name="Wiegand S."/>
            <person name="Jogler M."/>
            <person name="Boedeker C."/>
            <person name="Pinto D."/>
            <person name="Vollmers J."/>
            <person name="Rivas-Marin E."/>
            <person name="Kohn T."/>
            <person name="Peeters S.H."/>
            <person name="Heuer A."/>
            <person name="Rast P."/>
            <person name="Oberbeckmann S."/>
            <person name="Bunk B."/>
            <person name="Jeske O."/>
            <person name="Meyerdierks A."/>
            <person name="Storesund J.E."/>
            <person name="Kallscheuer N."/>
            <person name="Luecker S."/>
            <person name="Lage O.M."/>
            <person name="Pohl T."/>
            <person name="Merkel B.J."/>
            <person name="Hornburger P."/>
            <person name="Mueller R.-W."/>
            <person name="Bruemmer F."/>
            <person name="Labrenz M."/>
            <person name="Spormann A.M."/>
            <person name="Op Den Camp H."/>
            <person name="Overmann J."/>
            <person name="Amann R."/>
            <person name="Jetten M.S.M."/>
            <person name="Mascher T."/>
            <person name="Medema M.H."/>
            <person name="Devos D.P."/>
            <person name="Kaster A.-K."/>
            <person name="Ovreas L."/>
            <person name="Rohde M."/>
            <person name="Galperin M.Y."/>
            <person name="Jogler C."/>
        </authorList>
    </citation>
    <scope>NUCLEOTIDE SEQUENCE [LARGE SCALE GENOMIC DNA]</scope>
    <source>
        <strain evidence="2 3">Pla111</strain>
    </source>
</reference>
<evidence type="ECO:0000256" key="1">
    <source>
        <dbReference type="SAM" id="SignalP"/>
    </source>
</evidence>
<protein>
    <recommendedName>
        <fullName evidence="4">PEP-CTERM protein-sorting domain-containing protein</fullName>
    </recommendedName>
</protein>